<dbReference type="Proteomes" id="UP001217918">
    <property type="component" value="Unassembled WGS sequence"/>
</dbReference>
<keyword evidence="3" id="KW-1185">Reference proteome</keyword>
<accession>A0AAD9IAI2</accession>
<evidence type="ECO:0000259" key="1">
    <source>
        <dbReference type="Pfam" id="PF20994"/>
    </source>
</evidence>
<evidence type="ECO:0000313" key="2">
    <source>
        <dbReference type="EMBL" id="KAK2073873.1"/>
    </source>
</evidence>
<gene>
    <name evidence="2" type="ORF">P8C59_008117</name>
</gene>
<proteinExistence type="predicted"/>
<dbReference type="AlphaFoldDB" id="A0AAD9IAI2"/>
<sequence length="204" mass="23387">MATSRQERMQERMRGAQRHQVEDVSFAFVLPVAEEQPPEPAEPRREFKTMMRALDAFQAELRTRLLEHTIALDRLHSLRKRVRAEQKLKLGLREEILRIRAEREQVALRMDVIRARHETESKEASRHFKLSSDMHDIDLAVERGKTAPELAAAEQRDAELANLELMVSRISAEACSKADSGGALYQIKAFNAFLERAATALESR</sequence>
<dbReference type="Pfam" id="PF20994">
    <property type="entry name" value="CENPU"/>
    <property type="match status" value="1"/>
</dbReference>
<reference evidence="2" key="1">
    <citation type="journal article" date="2023" name="Mol. Plant Microbe Interact.">
        <title>Elucidating the Obligate Nature and Biological Capacity of an Invasive Fungal Corn Pathogen.</title>
        <authorList>
            <person name="MacCready J.S."/>
            <person name="Roggenkamp E.M."/>
            <person name="Gdanetz K."/>
            <person name="Chilvers M.I."/>
        </authorList>
    </citation>
    <scope>NUCLEOTIDE SEQUENCE</scope>
    <source>
        <strain evidence="2">PM02</strain>
    </source>
</reference>
<protein>
    <recommendedName>
        <fullName evidence="1">Inner kinetochore subunit AME1 domain-containing protein</fullName>
    </recommendedName>
</protein>
<dbReference type="InterPro" id="IPR048743">
    <property type="entry name" value="AME1"/>
</dbReference>
<comment type="caution">
    <text evidence="2">The sequence shown here is derived from an EMBL/GenBank/DDBJ whole genome shotgun (WGS) entry which is preliminary data.</text>
</comment>
<name>A0AAD9IAI2_9PEZI</name>
<feature type="domain" description="Inner kinetochore subunit AME1" evidence="1">
    <location>
        <begin position="44"/>
        <end position="196"/>
    </location>
</feature>
<organism evidence="2 3">
    <name type="scientific">Phyllachora maydis</name>
    <dbReference type="NCBI Taxonomy" id="1825666"/>
    <lineage>
        <taxon>Eukaryota</taxon>
        <taxon>Fungi</taxon>
        <taxon>Dikarya</taxon>
        <taxon>Ascomycota</taxon>
        <taxon>Pezizomycotina</taxon>
        <taxon>Sordariomycetes</taxon>
        <taxon>Sordariomycetidae</taxon>
        <taxon>Phyllachorales</taxon>
        <taxon>Phyllachoraceae</taxon>
        <taxon>Phyllachora</taxon>
    </lineage>
</organism>
<evidence type="ECO:0000313" key="3">
    <source>
        <dbReference type="Proteomes" id="UP001217918"/>
    </source>
</evidence>
<dbReference type="EMBL" id="JAQQPM010000007">
    <property type="protein sequence ID" value="KAK2073873.1"/>
    <property type="molecule type" value="Genomic_DNA"/>
</dbReference>